<comment type="similarity">
    <text evidence="1">Belongs to the ComF/GntX family.</text>
</comment>
<reference evidence="4" key="1">
    <citation type="journal article" date="2019" name="Int. J. Syst. Evol. Microbiol.">
        <title>The Global Catalogue of Microorganisms (GCM) 10K type strain sequencing project: providing services to taxonomists for standard genome sequencing and annotation.</title>
        <authorList>
            <consortium name="The Broad Institute Genomics Platform"/>
            <consortium name="The Broad Institute Genome Sequencing Center for Infectious Disease"/>
            <person name="Wu L."/>
            <person name="Ma J."/>
        </authorList>
    </citation>
    <scope>NUCLEOTIDE SEQUENCE [LARGE SCALE GENOMIC DNA]</scope>
    <source>
        <strain evidence="4">JCM 17021</strain>
    </source>
</reference>
<evidence type="ECO:0000313" key="3">
    <source>
        <dbReference type="EMBL" id="GAA3892518.1"/>
    </source>
</evidence>
<dbReference type="EMBL" id="BAABCN010000017">
    <property type="protein sequence ID" value="GAA3892518.1"/>
    <property type="molecule type" value="Genomic_DNA"/>
</dbReference>
<gene>
    <name evidence="3" type="ORF">GCM10022381_37730</name>
</gene>
<dbReference type="PANTHER" id="PTHR47505">
    <property type="entry name" value="DNA UTILIZATION PROTEIN YHGH"/>
    <property type="match status" value="1"/>
</dbReference>
<keyword evidence="4" id="KW-1185">Reference proteome</keyword>
<feature type="domain" description="Phosphoribosyltransferase" evidence="2">
    <location>
        <begin position="138"/>
        <end position="187"/>
    </location>
</feature>
<dbReference type="SUPFAM" id="SSF53271">
    <property type="entry name" value="PRTase-like"/>
    <property type="match status" value="1"/>
</dbReference>
<dbReference type="CDD" id="cd06223">
    <property type="entry name" value="PRTases_typeI"/>
    <property type="match status" value="1"/>
</dbReference>
<name>A0ABP7L3U9_9MICO</name>
<dbReference type="Proteomes" id="UP001501803">
    <property type="component" value="Unassembled WGS sequence"/>
</dbReference>
<dbReference type="InterPro" id="IPR051910">
    <property type="entry name" value="ComF/GntX_DNA_util-trans"/>
</dbReference>
<dbReference type="PANTHER" id="PTHR47505:SF1">
    <property type="entry name" value="DNA UTILIZATION PROTEIN YHGH"/>
    <property type="match status" value="1"/>
</dbReference>
<dbReference type="InterPro" id="IPR000836">
    <property type="entry name" value="PRTase_dom"/>
</dbReference>
<proteinExistence type="inferred from homology"/>
<comment type="caution">
    <text evidence="3">The sequence shown here is derived from an EMBL/GenBank/DDBJ whole genome shotgun (WGS) entry which is preliminary data.</text>
</comment>
<dbReference type="Pfam" id="PF00156">
    <property type="entry name" value="Pribosyltran"/>
    <property type="match status" value="1"/>
</dbReference>
<dbReference type="InterPro" id="IPR029057">
    <property type="entry name" value="PRTase-like"/>
</dbReference>
<evidence type="ECO:0000259" key="2">
    <source>
        <dbReference type="Pfam" id="PF00156"/>
    </source>
</evidence>
<evidence type="ECO:0000256" key="1">
    <source>
        <dbReference type="ARBA" id="ARBA00008007"/>
    </source>
</evidence>
<protein>
    <submittedName>
        <fullName evidence="3">ComF family protein</fullName>
    </submittedName>
</protein>
<sequence length="202" mass="21243">MHVVARGELAVWSALEYADVARRVIAAYKDGGRVDVASVLATALRSAVVAALAASIPTGVEGFDATVSGSDDRALGVRVATIPSSSAAWRQRGFSPVGLLLAREGIVSSRVLRQRGKRADQVGLGLVERSRNKQGSLVARGRLDGQDFLIVDDILTTGATMLEAKRAILAGGGRVVGLATLAETRRRHPSPLHSQETGPQML</sequence>
<dbReference type="Gene3D" id="3.40.50.2020">
    <property type="match status" value="1"/>
</dbReference>
<organism evidence="3 4">
    <name type="scientific">Leifsonia kafniensis</name>
    <dbReference type="NCBI Taxonomy" id="475957"/>
    <lineage>
        <taxon>Bacteria</taxon>
        <taxon>Bacillati</taxon>
        <taxon>Actinomycetota</taxon>
        <taxon>Actinomycetes</taxon>
        <taxon>Micrococcales</taxon>
        <taxon>Microbacteriaceae</taxon>
        <taxon>Leifsonia</taxon>
    </lineage>
</organism>
<evidence type="ECO:0000313" key="4">
    <source>
        <dbReference type="Proteomes" id="UP001501803"/>
    </source>
</evidence>
<accession>A0ABP7L3U9</accession>